<dbReference type="HAMAP" id="MF_01139">
    <property type="entry name" value="ISPT"/>
    <property type="match status" value="1"/>
</dbReference>
<dbReference type="Gene3D" id="3.40.1180.10">
    <property type="entry name" value="Decaprenyl diphosphate synthase-like"/>
    <property type="match status" value="1"/>
</dbReference>
<feature type="binding site" evidence="2">
    <location>
        <position position="235"/>
    </location>
    <ligand>
        <name>Mg(2+)</name>
        <dbReference type="ChEBI" id="CHEBI:18420"/>
    </ligand>
</feature>
<dbReference type="AlphaFoldDB" id="A0AA47FFS1"/>
<dbReference type="RefSeq" id="WP_081391069.1">
    <property type="nucleotide sequence ID" value="NZ_CP113787.1"/>
</dbReference>
<gene>
    <name evidence="4" type="primary">uppS</name>
    <name evidence="4" type="ORF">OFA60_10350</name>
</gene>
<feature type="binding site" evidence="2">
    <location>
        <begin position="49"/>
        <end position="52"/>
    </location>
    <ligand>
        <name>substrate</name>
    </ligand>
</feature>
<dbReference type="NCBIfam" id="TIGR00055">
    <property type="entry name" value="uppS"/>
    <property type="match status" value="1"/>
</dbReference>
<dbReference type="CDD" id="cd00475">
    <property type="entry name" value="Cis_IPPS"/>
    <property type="match status" value="1"/>
</dbReference>
<feature type="active site" evidence="2">
    <location>
        <position position="48"/>
    </location>
</feature>
<protein>
    <recommendedName>
        <fullName evidence="2">Isoprenyl transferase</fullName>
        <ecNumber evidence="2">2.5.1.-</ecNumber>
    </recommendedName>
</protein>
<dbReference type="InterPro" id="IPR036424">
    <property type="entry name" value="UPP_synth-like_sf"/>
</dbReference>
<keyword evidence="2" id="KW-0479">Metal-binding</keyword>
<comment type="subunit">
    <text evidence="2">Homodimer.</text>
</comment>
<dbReference type="SUPFAM" id="SSF64005">
    <property type="entry name" value="Undecaprenyl diphosphate synthase"/>
    <property type="match status" value="1"/>
</dbReference>
<feature type="binding site" evidence="2">
    <location>
        <position position="53"/>
    </location>
    <ligand>
        <name>substrate</name>
    </ligand>
</feature>
<dbReference type="EMBL" id="CP113787">
    <property type="protein sequence ID" value="WAL42446.1"/>
    <property type="molecule type" value="Genomic_DNA"/>
</dbReference>
<feature type="binding site" evidence="2">
    <location>
        <position position="99"/>
    </location>
    <ligand>
        <name>substrate</name>
    </ligand>
</feature>
<proteinExistence type="inferred from homology"/>
<evidence type="ECO:0000256" key="2">
    <source>
        <dbReference type="HAMAP-Rule" id="MF_01139"/>
    </source>
</evidence>
<feature type="binding site" evidence="2">
    <location>
        <position position="97"/>
    </location>
    <ligand>
        <name>substrate</name>
    </ligand>
</feature>
<evidence type="ECO:0000256" key="3">
    <source>
        <dbReference type="SAM" id="MobiDB-lite"/>
    </source>
</evidence>
<feature type="binding site" evidence="2">
    <location>
        <position position="216"/>
    </location>
    <ligand>
        <name>substrate</name>
    </ligand>
</feature>
<accession>A0AA47FFS1</accession>
<dbReference type="InterPro" id="IPR001441">
    <property type="entry name" value="UPP_synth-like"/>
</dbReference>
<feature type="binding site" evidence="2">
    <location>
        <position position="61"/>
    </location>
    <ligand>
        <name>substrate</name>
    </ligand>
</feature>
<dbReference type="GO" id="GO:0005886">
    <property type="term" value="C:plasma membrane"/>
    <property type="evidence" value="ECO:0007669"/>
    <property type="project" value="TreeGrafter"/>
</dbReference>
<organism evidence="4 5">
    <name type="scientific">Actinomyces naeslundii</name>
    <dbReference type="NCBI Taxonomy" id="1655"/>
    <lineage>
        <taxon>Bacteria</taxon>
        <taxon>Bacillati</taxon>
        <taxon>Actinomycetota</taxon>
        <taxon>Actinomycetes</taxon>
        <taxon>Actinomycetales</taxon>
        <taxon>Actinomycetaceae</taxon>
        <taxon>Actinomyces</taxon>
    </lineage>
</organism>
<feature type="region of interest" description="Disordered" evidence="3">
    <location>
        <begin position="275"/>
        <end position="297"/>
    </location>
</feature>
<dbReference type="GO" id="GO:0030145">
    <property type="term" value="F:manganese ion binding"/>
    <property type="evidence" value="ECO:0007669"/>
    <property type="project" value="TreeGrafter"/>
</dbReference>
<keyword evidence="2" id="KW-0460">Magnesium</keyword>
<name>A0AA47FFS1_ACTNA</name>
<dbReference type="GO" id="GO:0000287">
    <property type="term" value="F:magnesium ion binding"/>
    <property type="evidence" value="ECO:0007669"/>
    <property type="project" value="UniProtKB-UniRule"/>
</dbReference>
<feature type="binding site" evidence="2">
    <location>
        <position position="65"/>
    </location>
    <ligand>
        <name>substrate</name>
    </ligand>
</feature>
<dbReference type="Pfam" id="PF01255">
    <property type="entry name" value="Prenyltransf"/>
    <property type="match status" value="1"/>
</dbReference>
<comment type="similarity">
    <text evidence="2">Belongs to the UPP synthase family.</text>
</comment>
<dbReference type="PANTHER" id="PTHR10291:SF0">
    <property type="entry name" value="DEHYDRODOLICHYL DIPHOSPHATE SYNTHASE 2"/>
    <property type="match status" value="1"/>
</dbReference>
<evidence type="ECO:0000313" key="5">
    <source>
        <dbReference type="Proteomes" id="UP001163127"/>
    </source>
</evidence>
<dbReference type="Proteomes" id="UP001163127">
    <property type="component" value="Chromosome"/>
</dbReference>
<keyword evidence="1 2" id="KW-0808">Transferase</keyword>
<feature type="binding site" evidence="2">
    <location>
        <position position="48"/>
    </location>
    <ligand>
        <name>Mg(2+)</name>
        <dbReference type="ChEBI" id="CHEBI:18420"/>
    </ligand>
</feature>
<dbReference type="PANTHER" id="PTHR10291">
    <property type="entry name" value="DEHYDRODOLICHYL DIPHOSPHATE SYNTHASE FAMILY MEMBER"/>
    <property type="match status" value="1"/>
</dbReference>
<reference evidence="4" key="1">
    <citation type="submission" date="2022-11" db="EMBL/GenBank/DDBJ databases">
        <title>Dental biofilm bacteria. Genome sequencing and assembly.</title>
        <authorList>
            <person name="Robertsson C."/>
        </authorList>
    </citation>
    <scope>NUCLEOTIDE SEQUENCE</scope>
    <source>
        <strain evidence="4">CW</strain>
    </source>
</reference>
<evidence type="ECO:0000313" key="4">
    <source>
        <dbReference type="EMBL" id="WAL42446.1"/>
    </source>
</evidence>
<dbReference type="GO" id="GO:0005829">
    <property type="term" value="C:cytosol"/>
    <property type="evidence" value="ECO:0007669"/>
    <property type="project" value="TreeGrafter"/>
</dbReference>
<dbReference type="EC" id="2.5.1.-" evidence="2"/>
<sequence>MTDPTSATTAGTPRNMTVEAAPPLHRPGLTPPVLPAASLPQHVAVVMDGNGRWANARGLPRTEGHRVGEANLLDVAAGAIEIGVKELSVYAFSTENWRRSPGEVRFIMGFARKVLRTQRDVLNSWNVRLRWIGRTPRLWKSVLHELREAERLTAHNTGLILNLCINYGGRAEIADATRAIAEDVAAGRLKASSISEKTIQRYLYSPTMRDVDLFIRTGDEQRTSNFLMWSSSYAELYFSPLPWPDFNRSELWRACEVYAGRERRYGGAVDKVLHEEPTGAEVLEDDEADEEPRHDGQ</sequence>
<feature type="active site" description="Proton acceptor" evidence="2">
    <location>
        <position position="96"/>
    </location>
</feature>
<feature type="binding site" evidence="2">
    <location>
        <begin position="222"/>
        <end position="224"/>
    </location>
    <ligand>
        <name>substrate</name>
    </ligand>
</feature>
<feature type="binding site" evidence="2">
    <location>
        <begin position="93"/>
        <end position="95"/>
    </location>
    <ligand>
        <name>substrate</name>
    </ligand>
</feature>
<feature type="region of interest" description="Disordered" evidence="3">
    <location>
        <begin position="1"/>
        <end position="30"/>
    </location>
</feature>
<dbReference type="GO" id="GO:0016094">
    <property type="term" value="P:polyprenol biosynthetic process"/>
    <property type="evidence" value="ECO:0007669"/>
    <property type="project" value="TreeGrafter"/>
</dbReference>
<comment type="cofactor">
    <cofactor evidence="2">
        <name>Mg(2+)</name>
        <dbReference type="ChEBI" id="CHEBI:18420"/>
    </cofactor>
    <text evidence="2">Binds 2 magnesium ions per subunit.</text>
</comment>
<evidence type="ECO:0000256" key="1">
    <source>
        <dbReference type="ARBA" id="ARBA00022679"/>
    </source>
</evidence>
<feature type="compositionally biased region" description="Polar residues" evidence="3">
    <location>
        <begin position="1"/>
        <end position="15"/>
    </location>
</feature>
<dbReference type="GO" id="GO:0008834">
    <property type="term" value="F:ditrans,polycis-undecaprenyl-diphosphate synthase [(2E,6E)-farnesyl-diphosphate specific] activity"/>
    <property type="evidence" value="ECO:0007669"/>
    <property type="project" value="TreeGrafter"/>
</dbReference>
<comment type="function">
    <text evidence="2">Catalyzes the condensation of isopentenyl diphosphate (IPP) with allylic pyrophosphates generating different type of terpenoids.</text>
</comment>
<dbReference type="GO" id="GO:0033850">
    <property type="term" value="F:Z-farnesyl diphosphate synthase activity"/>
    <property type="evidence" value="ECO:0007669"/>
    <property type="project" value="TreeGrafter"/>
</dbReference>